<sequence>MRYQREAPFRFQFNESEPATFQIVRIDNKSVQSSRGEAKIVDISIKGLRLNSELNIPETDNKAIQLALTFKLNEVEFTCNGDIMWKKMTGSSFDYGIQFVGDDFAQRNLIEQLKIYARKISDDN</sequence>
<dbReference type="Proteomes" id="UP000218887">
    <property type="component" value="Unassembled WGS sequence"/>
</dbReference>
<dbReference type="RefSeq" id="WP_095657039.1">
    <property type="nucleotide sequence ID" value="NZ_NPOA01000015.1"/>
</dbReference>
<feature type="domain" description="PilZ" evidence="1">
    <location>
        <begin position="35"/>
        <end position="113"/>
    </location>
</feature>
<comment type="caution">
    <text evidence="2">The sequence shown here is derived from an EMBL/GenBank/DDBJ whole genome shotgun (WGS) entry which is preliminary data.</text>
</comment>
<keyword evidence="3" id="KW-1185">Reference proteome</keyword>
<dbReference type="EMBL" id="NPOA01000015">
    <property type="protein sequence ID" value="PAV28111.1"/>
    <property type="molecule type" value="Genomic_DNA"/>
</dbReference>
<name>A0A2A2I7Y5_9BACI</name>
<evidence type="ECO:0000313" key="2">
    <source>
        <dbReference type="EMBL" id="PAV28111.1"/>
    </source>
</evidence>
<dbReference type="OrthoDB" id="2354159at2"/>
<organism evidence="2 3">
    <name type="scientific">Virgibacillus profundi</name>
    <dbReference type="NCBI Taxonomy" id="2024555"/>
    <lineage>
        <taxon>Bacteria</taxon>
        <taxon>Bacillati</taxon>
        <taxon>Bacillota</taxon>
        <taxon>Bacilli</taxon>
        <taxon>Bacillales</taxon>
        <taxon>Bacillaceae</taxon>
        <taxon>Virgibacillus</taxon>
    </lineage>
</organism>
<dbReference type="Gene3D" id="2.40.10.220">
    <property type="entry name" value="predicted glycosyltransferase like domains"/>
    <property type="match status" value="1"/>
</dbReference>
<accession>A0A2A2I7Y5</accession>
<dbReference type="GO" id="GO:0035438">
    <property type="term" value="F:cyclic-di-GMP binding"/>
    <property type="evidence" value="ECO:0007669"/>
    <property type="project" value="InterPro"/>
</dbReference>
<dbReference type="AlphaFoldDB" id="A0A2A2I7Y5"/>
<protein>
    <recommendedName>
        <fullName evidence="1">PilZ domain-containing protein</fullName>
    </recommendedName>
</protein>
<evidence type="ECO:0000259" key="1">
    <source>
        <dbReference type="Pfam" id="PF07238"/>
    </source>
</evidence>
<reference evidence="2 3" key="1">
    <citation type="submission" date="2017-08" db="EMBL/GenBank/DDBJ databases">
        <title>Virgibacillus indicus sp. nov. and Virgibacillus profoundi sp. nov, two moderately halophilic bacteria isolated from marine sediment by using the Microfluidic Streak Plate.</title>
        <authorList>
            <person name="Xu B."/>
            <person name="Hu B."/>
            <person name="Wang J."/>
            <person name="Zhu Y."/>
            <person name="Huang L."/>
            <person name="Du W."/>
            <person name="Huang Y."/>
        </authorList>
    </citation>
    <scope>NUCLEOTIDE SEQUENCE [LARGE SCALE GENOMIC DNA]</scope>
    <source>
        <strain evidence="2 3">IO3-P3-H5</strain>
    </source>
</reference>
<proteinExistence type="predicted"/>
<gene>
    <name evidence="2" type="ORF">CIL05_18565</name>
</gene>
<dbReference type="SUPFAM" id="SSF141371">
    <property type="entry name" value="PilZ domain-like"/>
    <property type="match status" value="1"/>
</dbReference>
<dbReference type="InterPro" id="IPR009875">
    <property type="entry name" value="PilZ_domain"/>
</dbReference>
<dbReference type="Pfam" id="PF07238">
    <property type="entry name" value="PilZ"/>
    <property type="match status" value="1"/>
</dbReference>
<evidence type="ECO:0000313" key="3">
    <source>
        <dbReference type="Proteomes" id="UP000218887"/>
    </source>
</evidence>